<dbReference type="EMBL" id="JARKNE010000004">
    <property type="protein sequence ID" value="KAK5834867.1"/>
    <property type="molecule type" value="Genomic_DNA"/>
</dbReference>
<sequence>MKFHYNKCNVKDYGLIEAENISSALLRRIQLMLQCKKHWVLRHIPKERNQVIDCLAKIFSVGKDSMQIDSNRCA</sequence>
<evidence type="ECO:0000313" key="2">
    <source>
        <dbReference type="Proteomes" id="UP001358586"/>
    </source>
</evidence>
<gene>
    <name evidence="1" type="ORF">PVK06_010546</name>
</gene>
<organism evidence="1 2">
    <name type="scientific">Gossypium arboreum</name>
    <name type="common">Tree cotton</name>
    <name type="synonym">Gossypium nanking</name>
    <dbReference type="NCBI Taxonomy" id="29729"/>
    <lineage>
        <taxon>Eukaryota</taxon>
        <taxon>Viridiplantae</taxon>
        <taxon>Streptophyta</taxon>
        <taxon>Embryophyta</taxon>
        <taxon>Tracheophyta</taxon>
        <taxon>Spermatophyta</taxon>
        <taxon>Magnoliopsida</taxon>
        <taxon>eudicotyledons</taxon>
        <taxon>Gunneridae</taxon>
        <taxon>Pentapetalae</taxon>
        <taxon>rosids</taxon>
        <taxon>malvids</taxon>
        <taxon>Malvales</taxon>
        <taxon>Malvaceae</taxon>
        <taxon>Malvoideae</taxon>
        <taxon>Gossypium</taxon>
    </lineage>
</organism>
<reference evidence="1 2" key="1">
    <citation type="submission" date="2023-03" db="EMBL/GenBank/DDBJ databases">
        <title>WGS of Gossypium arboreum.</title>
        <authorList>
            <person name="Yu D."/>
        </authorList>
    </citation>
    <scope>NUCLEOTIDE SEQUENCE [LARGE SCALE GENOMIC DNA]</scope>
    <source>
        <tissue evidence="1">Leaf</tissue>
    </source>
</reference>
<protein>
    <recommendedName>
        <fullName evidence="3">RNase H type-1 domain-containing protein</fullName>
    </recommendedName>
</protein>
<evidence type="ECO:0008006" key="3">
    <source>
        <dbReference type="Google" id="ProtNLM"/>
    </source>
</evidence>
<keyword evidence="2" id="KW-1185">Reference proteome</keyword>
<evidence type="ECO:0000313" key="1">
    <source>
        <dbReference type="EMBL" id="KAK5834867.1"/>
    </source>
</evidence>
<comment type="caution">
    <text evidence="1">The sequence shown here is derived from an EMBL/GenBank/DDBJ whole genome shotgun (WGS) entry which is preliminary data.</text>
</comment>
<accession>A0ABR0Q6I7</accession>
<proteinExistence type="predicted"/>
<dbReference type="Proteomes" id="UP001358586">
    <property type="component" value="Chromosome 4"/>
</dbReference>
<name>A0ABR0Q6I7_GOSAR</name>